<reference evidence="6" key="2">
    <citation type="submission" date="2018-03" db="EMBL/GenBank/DDBJ databases">
        <title>The Triticum urartu genome reveals the dynamic nature of wheat genome evolution.</title>
        <authorList>
            <person name="Ling H."/>
            <person name="Ma B."/>
            <person name="Shi X."/>
            <person name="Liu H."/>
            <person name="Dong L."/>
            <person name="Sun H."/>
            <person name="Cao Y."/>
            <person name="Gao Q."/>
            <person name="Zheng S."/>
            <person name="Li Y."/>
            <person name="Yu Y."/>
            <person name="Du H."/>
            <person name="Qi M."/>
            <person name="Li Y."/>
            <person name="Yu H."/>
            <person name="Cui Y."/>
            <person name="Wang N."/>
            <person name="Chen C."/>
            <person name="Wu H."/>
            <person name="Zhao Y."/>
            <person name="Zhang J."/>
            <person name="Li Y."/>
            <person name="Zhou W."/>
            <person name="Zhang B."/>
            <person name="Hu W."/>
            <person name="Eijk M."/>
            <person name="Tang J."/>
            <person name="Witsenboer H."/>
            <person name="Zhao S."/>
            <person name="Li Z."/>
            <person name="Zhang A."/>
            <person name="Wang D."/>
            <person name="Liang C."/>
        </authorList>
    </citation>
    <scope>NUCLEOTIDE SEQUENCE [LARGE SCALE GENOMIC DNA]</scope>
    <source>
        <strain evidence="6">cv. G1812</strain>
    </source>
</reference>
<accession>A0A8R7RFG1</accession>
<keyword evidence="2 5" id="KW-0732">Signal</keyword>
<proteinExistence type="inferred from homology"/>
<dbReference type="OrthoDB" id="1600564at2759"/>
<feature type="signal peptide" evidence="5">
    <location>
        <begin position="1"/>
        <end position="23"/>
    </location>
</feature>
<dbReference type="KEGG" id="tua:125526884"/>
<evidence type="ECO:0000256" key="5">
    <source>
        <dbReference type="SAM" id="SignalP"/>
    </source>
</evidence>
<evidence type="ECO:0000256" key="4">
    <source>
        <dbReference type="ARBA" id="ARBA00023180"/>
    </source>
</evidence>
<dbReference type="CDD" id="cd01837">
    <property type="entry name" value="SGNH_plant_lipase_like"/>
    <property type="match status" value="1"/>
</dbReference>
<evidence type="ECO:0000256" key="1">
    <source>
        <dbReference type="ARBA" id="ARBA00008668"/>
    </source>
</evidence>
<dbReference type="GeneID" id="125549147"/>
<protein>
    <recommendedName>
        <fullName evidence="8">GDSL esterase/lipase</fullName>
    </recommendedName>
</protein>
<dbReference type="Proteomes" id="UP000015106">
    <property type="component" value="Chromosome 1"/>
</dbReference>
<dbReference type="InterPro" id="IPR035669">
    <property type="entry name" value="SGNH_plant_lipase-like"/>
</dbReference>
<dbReference type="EnsemblPlants" id="TuG1812G0100001109.01.T02">
    <property type="protein sequence ID" value="TuG1812G0100001109.01.T02"/>
    <property type="gene ID" value="TuG1812G0100001109.01"/>
</dbReference>
<comment type="similarity">
    <text evidence="1">Belongs to the 'GDSL' lipolytic enzyme family.</text>
</comment>
<evidence type="ECO:0008006" key="8">
    <source>
        <dbReference type="Google" id="ProtNLM"/>
    </source>
</evidence>
<dbReference type="EnsemblPlants" id="TuG1812U0000066600.01.T02">
    <property type="protein sequence ID" value="TuG1812U0000066600.01.T02"/>
    <property type="gene ID" value="TuG1812U0000066600.01"/>
</dbReference>
<dbReference type="GO" id="GO:0016788">
    <property type="term" value="F:hydrolase activity, acting on ester bonds"/>
    <property type="evidence" value="ECO:0007669"/>
    <property type="project" value="InterPro"/>
</dbReference>
<evidence type="ECO:0000256" key="3">
    <source>
        <dbReference type="ARBA" id="ARBA00022801"/>
    </source>
</evidence>
<feature type="chain" id="PRO_5044693312" description="GDSL esterase/lipase" evidence="5">
    <location>
        <begin position="24"/>
        <end position="380"/>
    </location>
</feature>
<keyword evidence="4" id="KW-0325">Glycoprotein</keyword>
<organism evidence="6 7">
    <name type="scientific">Triticum urartu</name>
    <name type="common">Red wild einkorn</name>
    <name type="synonym">Crithodium urartu</name>
    <dbReference type="NCBI Taxonomy" id="4572"/>
    <lineage>
        <taxon>Eukaryota</taxon>
        <taxon>Viridiplantae</taxon>
        <taxon>Streptophyta</taxon>
        <taxon>Embryophyta</taxon>
        <taxon>Tracheophyta</taxon>
        <taxon>Spermatophyta</taxon>
        <taxon>Magnoliopsida</taxon>
        <taxon>Liliopsida</taxon>
        <taxon>Poales</taxon>
        <taxon>Poaceae</taxon>
        <taxon>BOP clade</taxon>
        <taxon>Pooideae</taxon>
        <taxon>Triticodae</taxon>
        <taxon>Triticeae</taxon>
        <taxon>Triticinae</taxon>
        <taxon>Triticum</taxon>
    </lineage>
</organism>
<sequence length="380" mass="40289">MGQFSRFLVAVAVALLPVIGAAGGGGARDRGTRYAGVFSFGDSLTDTGNSLCLAATRKGPSSRPPYGETFFRRPTGRASDGRLVVDFIAEALGVPHPTPYLAGKSAEDFRRGVNFAVGGATALGPDFFKSRGLKPFVPVSFTNQATWFKNVLQLLASVHNRTRIMASSLFIVGEIGVNDYLVAFAENTTVEEARAFVPHIVGAVRSVVTEVIAAGARTVLVPGMIPLGCEPQLLALDQSSDHDPASGCIKPLNDLAELHNRALNGMLRELRRANPRTAILYADLYGAVADLIASPRKYEFRDKPLAACCGGSGAYNFNMTAFCGAAGTAACADPSEYVSWDGVHFTEAANRHTACATLKANSPALLDSWTAEARRRIGCT</sequence>
<keyword evidence="7" id="KW-1185">Reference proteome</keyword>
<reference evidence="7" key="1">
    <citation type="journal article" date="2013" name="Nature">
        <title>Draft genome of the wheat A-genome progenitor Triticum urartu.</title>
        <authorList>
            <person name="Ling H.Q."/>
            <person name="Zhao S."/>
            <person name="Liu D."/>
            <person name="Wang J."/>
            <person name="Sun H."/>
            <person name="Zhang C."/>
            <person name="Fan H."/>
            <person name="Li D."/>
            <person name="Dong L."/>
            <person name="Tao Y."/>
            <person name="Gao C."/>
            <person name="Wu H."/>
            <person name="Li Y."/>
            <person name="Cui Y."/>
            <person name="Guo X."/>
            <person name="Zheng S."/>
            <person name="Wang B."/>
            <person name="Yu K."/>
            <person name="Liang Q."/>
            <person name="Yang W."/>
            <person name="Lou X."/>
            <person name="Chen J."/>
            <person name="Feng M."/>
            <person name="Jian J."/>
            <person name="Zhang X."/>
            <person name="Luo G."/>
            <person name="Jiang Y."/>
            <person name="Liu J."/>
            <person name="Wang Z."/>
            <person name="Sha Y."/>
            <person name="Zhang B."/>
            <person name="Wu H."/>
            <person name="Tang D."/>
            <person name="Shen Q."/>
            <person name="Xue P."/>
            <person name="Zou S."/>
            <person name="Wang X."/>
            <person name="Liu X."/>
            <person name="Wang F."/>
            <person name="Yang Y."/>
            <person name="An X."/>
            <person name="Dong Z."/>
            <person name="Zhang K."/>
            <person name="Zhang X."/>
            <person name="Luo M.C."/>
            <person name="Dvorak J."/>
            <person name="Tong Y."/>
            <person name="Wang J."/>
            <person name="Yang H."/>
            <person name="Li Z."/>
            <person name="Wang D."/>
            <person name="Zhang A."/>
            <person name="Wang J."/>
        </authorList>
    </citation>
    <scope>NUCLEOTIDE SEQUENCE</scope>
    <source>
        <strain evidence="7">cv. G1812</strain>
    </source>
</reference>
<dbReference type="Pfam" id="PF00657">
    <property type="entry name" value="Lipase_GDSL"/>
    <property type="match status" value="1"/>
</dbReference>
<evidence type="ECO:0000313" key="6">
    <source>
        <dbReference type="EnsemblPlants" id="TuG1812U0000066600.01.T02"/>
    </source>
</evidence>
<dbReference type="InterPro" id="IPR001087">
    <property type="entry name" value="GDSL"/>
</dbReference>
<dbReference type="RefSeq" id="XP_048568585.1">
    <property type="nucleotide sequence ID" value="XM_048712628.1"/>
</dbReference>
<dbReference type="InterPro" id="IPR036514">
    <property type="entry name" value="SGNH_hydro_sf"/>
</dbReference>
<dbReference type="PANTHER" id="PTHR22835:SF166">
    <property type="entry name" value="GDSL-LIKE LIPASE_ACYLHYDROLASE FAMILY PROTEIN, EXPRESSED"/>
    <property type="match status" value="1"/>
</dbReference>
<dbReference type="AlphaFoldDB" id="A0A8R7RFG1"/>
<gene>
    <name evidence="6" type="primary">LOC125549147</name>
</gene>
<keyword evidence="3" id="KW-0378">Hydrolase</keyword>
<dbReference type="PANTHER" id="PTHR22835">
    <property type="entry name" value="ZINC FINGER FYVE DOMAIN CONTAINING PROTEIN"/>
    <property type="match status" value="1"/>
</dbReference>
<dbReference type="SUPFAM" id="SSF52266">
    <property type="entry name" value="SGNH hydrolase"/>
    <property type="match status" value="1"/>
</dbReference>
<dbReference type="Gramene" id="TuG1812G0100001109.01.T02">
    <property type="protein sequence ID" value="TuG1812G0100001109.01.T02"/>
    <property type="gene ID" value="TuG1812G0100001109.01"/>
</dbReference>
<evidence type="ECO:0000256" key="2">
    <source>
        <dbReference type="ARBA" id="ARBA00022729"/>
    </source>
</evidence>
<dbReference type="Gene3D" id="3.40.50.1110">
    <property type="entry name" value="SGNH hydrolase"/>
    <property type="match status" value="1"/>
</dbReference>
<name>A0A8R7RFG1_TRIUA</name>
<dbReference type="Gramene" id="TuG1812U0000066600.01.T02">
    <property type="protein sequence ID" value="TuG1812U0000066600.01.T02"/>
    <property type="gene ID" value="TuG1812U0000066600.01"/>
</dbReference>
<reference evidence="6" key="3">
    <citation type="submission" date="2022-06" db="UniProtKB">
        <authorList>
            <consortium name="EnsemblPlants"/>
        </authorList>
    </citation>
    <scope>IDENTIFICATION</scope>
</reference>
<evidence type="ECO:0000313" key="7">
    <source>
        <dbReference type="Proteomes" id="UP000015106"/>
    </source>
</evidence>